<protein>
    <submittedName>
        <fullName evidence="1">Uncharacterized protein</fullName>
    </submittedName>
</protein>
<gene>
    <name evidence="1" type="ORF">IEQ34_012442</name>
</gene>
<evidence type="ECO:0000313" key="1">
    <source>
        <dbReference type="EMBL" id="KAH0459628.1"/>
    </source>
</evidence>
<dbReference type="EMBL" id="JAGFBR010000011">
    <property type="protein sequence ID" value="KAH0459628.1"/>
    <property type="molecule type" value="Genomic_DNA"/>
</dbReference>
<reference evidence="1 2" key="1">
    <citation type="journal article" date="2021" name="Hortic Res">
        <title>Chromosome-scale assembly of the Dendrobium chrysotoxum genome enhances the understanding of orchid evolution.</title>
        <authorList>
            <person name="Zhang Y."/>
            <person name="Zhang G.Q."/>
            <person name="Zhang D."/>
            <person name="Liu X.D."/>
            <person name="Xu X.Y."/>
            <person name="Sun W.H."/>
            <person name="Yu X."/>
            <person name="Zhu X."/>
            <person name="Wang Z.W."/>
            <person name="Zhao X."/>
            <person name="Zhong W.Y."/>
            <person name="Chen H."/>
            <person name="Yin W.L."/>
            <person name="Huang T."/>
            <person name="Niu S.C."/>
            <person name="Liu Z.J."/>
        </authorList>
    </citation>
    <scope>NUCLEOTIDE SEQUENCE [LARGE SCALE GENOMIC DNA]</scope>
    <source>
        <strain evidence="1">Lindl</strain>
    </source>
</reference>
<name>A0AAV7GVD6_DENCH</name>
<proteinExistence type="predicted"/>
<dbReference type="Proteomes" id="UP000775213">
    <property type="component" value="Unassembled WGS sequence"/>
</dbReference>
<accession>A0AAV7GVD6</accession>
<sequence length="108" mass="12014">MIFPLTRAFEHESNSVAAIVSLDGNNIIVSSTLEHLGHVIEVHPHGNIPIAAIVLETLGSEEQRHQSNMARVHGLKGEPRRRTVEVGISDQIFDRLENLLQKTTLHQP</sequence>
<dbReference type="AlphaFoldDB" id="A0AAV7GVD6"/>
<evidence type="ECO:0000313" key="2">
    <source>
        <dbReference type="Proteomes" id="UP000775213"/>
    </source>
</evidence>
<comment type="caution">
    <text evidence="1">The sequence shown here is derived from an EMBL/GenBank/DDBJ whole genome shotgun (WGS) entry which is preliminary data.</text>
</comment>
<keyword evidence="2" id="KW-1185">Reference proteome</keyword>
<organism evidence="1 2">
    <name type="scientific">Dendrobium chrysotoxum</name>
    <name type="common">Orchid</name>
    <dbReference type="NCBI Taxonomy" id="161865"/>
    <lineage>
        <taxon>Eukaryota</taxon>
        <taxon>Viridiplantae</taxon>
        <taxon>Streptophyta</taxon>
        <taxon>Embryophyta</taxon>
        <taxon>Tracheophyta</taxon>
        <taxon>Spermatophyta</taxon>
        <taxon>Magnoliopsida</taxon>
        <taxon>Liliopsida</taxon>
        <taxon>Asparagales</taxon>
        <taxon>Orchidaceae</taxon>
        <taxon>Epidendroideae</taxon>
        <taxon>Malaxideae</taxon>
        <taxon>Dendrobiinae</taxon>
        <taxon>Dendrobium</taxon>
    </lineage>
</organism>